<proteinExistence type="predicted"/>
<dbReference type="STRING" id="127582.A0A2Y9RVE4"/>
<dbReference type="PANTHER" id="PTHR21553">
    <property type="entry name" value="ALMS1-RELATED"/>
    <property type="match status" value="1"/>
</dbReference>
<dbReference type="InParanoid" id="A0A2Y9RVE4"/>
<name>A0A2Y9RVE4_TRIMA</name>
<dbReference type="Proteomes" id="UP000248480">
    <property type="component" value="Unplaced"/>
</dbReference>
<evidence type="ECO:0000313" key="2">
    <source>
        <dbReference type="RefSeq" id="XP_023595623.1"/>
    </source>
</evidence>
<evidence type="ECO:0000313" key="1">
    <source>
        <dbReference type="Proteomes" id="UP000248480"/>
    </source>
</evidence>
<reference evidence="2" key="1">
    <citation type="submission" date="2025-08" db="UniProtKB">
        <authorList>
            <consortium name="RefSeq"/>
        </authorList>
    </citation>
    <scope>IDENTIFICATION</scope>
</reference>
<sequence length="192" mass="22655">MARRWPPRRRTNGCLEAEWLWLSGRASSGVQFLTPAPHSQKLRLLQVREQERDIALQIREDVKHRRNQQFTRLAEELRAEWEESQTQKIKNLEKLYLASLKNMGEGHRQAKENEPDLDGLARQAAERKKKAEMRHKEALKIQKNKKEMLTKQKTWHIKARKAALLVEKERSAKITSLQPPPPTLFEVNYFEC</sequence>
<dbReference type="GeneID" id="111822224"/>
<organism evidence="1 2">
    <name type="scientific">Trichechus manatus latirostris</name>
    <name type="common">Florida manatee</name>
    <dbReference type="NCBI Taxonomy" id="127582"/>
    <lineage>
        <taxon>Eukaryota</taxon>
        <taxon>Metazoa</taxon>
        <taxon>Chordata</taxon>
        <taxon>Craniata</taxon>
        <taxon>Vertebrata</taxon>
        <taxon>Euteleostomi</taxon>
        <taxon>Mammalia</taxon>
        <taxon>Eutheria</taxon>
        <taxon>Afrotheria</taxon>
        <taxon>Sirenia</taxon>
        <taxon>Trichechidae</taxon>
        <taxon>Trichechus</taxon>
    </lineage>
</organism>
<dbReference type="RefSeq" id="XP_023595623.1">
    <property type="nucleotide sequence ID" value="XM_023739855.1"/>
</dbReference>
<dbReference type="GO" id="GO:0046599">
    <property type="term" value="P:regulation of centriole replication"/>
    <property type="evidence" value="ECO:0007669"/>
    <property type="project" value="TreeGrafter"/>
</dbReference>
<dbReference type="GO" id="GO:0005829">
    <property type="term" value="C:cytosol"/>
    <property type="evidence" value="ECO:0007669"/>
    <property type="project" value="TreeGrafter"/>
</dbReference>
<dbReference type="GO" id="GO:0005813">
    <property type="term" value="C:centrosome"/>
    <property type="evidence" value="ECO:0007669"/>
    <property type="project" value="TreeGrafter"/>
</dbReference>
<dbReference type="AlphaFoldDB" id="A0A2Y9RVE4"/>
<protein>
    <submittedName>
        <fullName evidence="2">Centrosomal protein of 295 kDa-like</fullName>
    </submittedName>
</protein>
<accession>A0A2Y9RVE4</accession>
<dbReference type="GO" id="GO:0005814">
    <property type="term" value="C:centriole"/>
    <property type="evidence" value="ECO:0007669"/>
    <property type="project" value="TreeGrafter"/>
</dbReference>
<dbReference type="PANTHER" id="PTHR21553:SF25">
    <property type="entry name" value="CENTROSOMAL PROTEIN OF 295 KDA"/>
    <property type="match status" value="1"/>
</dbReference>
<gene>
    <name evidence="2" type="primary">LOC111822224</name>
</gene>
<dbReference type="KEGG" id="tmu:111822224"/>
<keyword evidence="1" id="KW-1185">Reference proteome</keyword>